<evidence type="ECO:0000313" key="1">
    <source>
        <dbReference type="EMBL" id="TGN20192.1"/>
    </source>
</evidence>
<gene>
    <name evidence="1" type="ORF">EHS15_05750</name>
</gene>
<name>A0A4R9M261_9LEPT</name>
<dbReference type="EMBL" id="RQHW01000016">
    <property type="protein sequence ID" value="TGN20192.1"/>
    <property type="molecule type" value="Genomic_DNA"/>
</dbReference>
<accession>A0A4R9M261</accession>
<dbReference type="Proteomes" id="UP000298058">
    <property type="component" value="Unassembled WGS sequence"/>
</dbReference>
<keyword evidence="2" id="KW-1185">Reference proteome</keyword>
<evidence type="ECO:0008006" key="3">
    <source>
        <dbReference type="Google" id="ProtNLM"/>
    </source>
</evidence>
<protein>
    <recommendedName>
        <fullName evidence="3">Tetratricopeptide repeat protein</fullName>
    </recommendedName>
</protein>
<comment type="caution">
    <text evidence="1">The sequence shown here is derived from an EMBL/GenBank/DDBJ whole genome shotgun (WGS) entry which is preliminary data.</text>
</comment>
<proteinExistence type="predicted"/>
<dbReference type="SUPFAM" id="SSF48452">
    <property type="entry name" value="TPR-like"/>
    <property type="match status" value="1"/>
</dbReference>
<sequence>MLTLQTLPRLFLLFVFSFYFSCSGLLVRDDYHPSLSAWADGNAEETLKKFPSGENGSFITILEKSHISFLAGGSDFKDLEEQAEKSKERLRFSASRELKSFFYLETEEGYYASEAEIIYMHILLGLYYVRTGNYEKGKVQARYAGNLLSGEWSAEGQFDDPVLRVLLASLWTSLGHWEEARVDLKVAAHLSPKSKILRTFAQSSVPPKEFLVLLGGLGGEPYPSAKANINLIRGMRGLDFVFSGKKSETAWIESGNKPTEGPLYLESETHPWYDRHLTRDNAIHELIEDSKYFQRVTASALKEGAKGTAKITAAVTTGAVVIALGAGVAYLGAKGNSGDGVGLGVAIMFAGLKLGYDWSATAIQESSDNFSKDVDISREYRYVRFLPEYLWLGSSVSELSSPGFKTNGSSGIKTFGKPMGKNKVRFGFHPDSKR</sequence>
<dbReference type="AlphaFoldDB" id="A0A4R9M261"/>
<reference evidence="1" key="1">
    <citation type="journal article" date="2019" name="PLoS Negl. Trop. Dis.">
        <title>Revisiting the worldwide diversity of Leptospira species in the environment.</title>
        <authorList>
            <person name="Vincent A.T."/>
            <person name="Schiettekatte O."/>
            <person name="Bourhy P."/>
            <person name="Veyrier F.J."/>
            <person name="Picardeau M."/>
        </authorList>
    </citation>
    <scope>NUCLEOTIDE SEQUENCE [LARGE SCALE GENOMIC DNA]</scope>
    <source>
        <strain evidence="1">201300427</strain>
    </source>
</reference>
<dbReference type="OrthoDB" id="316520at2"/>
<organism evidence="1 2">
    <name type="scientific">Leptospira idonii</name>
    <dbReference type="NCBI Taxonomy" id="1193500"/>
    <lineage>
        <taxon>Bacteria</taxon>
        <taxon>Pseudomonadati</taxon>
        <taxon>Spirochaetota</taxon>
        <taxon>Spirochaetia</taxon>
        <taxon>Leptospirales</taxon>
        <taxon>Leptospiraceae</taxon>
        <taxon>Leptospira</taxon>
    </lineage>
</organism>
<evidence type="ECO:0000313" key="2">
    <source>
        <dbReference type="Proteomes" id="UP000298058"/>
    </source>
</evidence>
<dbReference type="InterPro" id="IPR011990">
    <property type="entry name" value="TPR-like_helical_dom_sf"/>
</dbReference>
<dbReference type="RefSeq" id="WP_135759589.1">
    <property type="nucleotide sequence ID" value="NZ_RQHW01000016.1"/>
</dbReference>